<evidence type="ECO:0000313" key="2">
    <source>
        <dbReference type="Proteomes" id="UP000034601"/>
    </source>
</evidence>
<dbReference type="AlphaFoldDB" id="A0A0G0X4Z7"/>
<dbReference type="Proteomes" id="UP000034601">
    <property type="component" value="Unassembled WGS sequence"/>
</dbReference>
<proteinExistence type="predicted"/>
<accession>A0A0G0X4Z7</accession>
<dbReference type="InterPro" id="IPR023365">
    <property type="entry name" value="Sortase_dom-sf"/>
</dbReference>
<comment type="caution">
    <text evidence="1">The sequence shown here is derived from an EMBL/GenBank/DDBJ whole genome shotgun (WGS) entry which is preliminary data.</text>
</comment>
<sequence length="139" mass="15482">MYKKVFSLLSLGLGVFVLMQVIMPLLAYQIWEMTDYQQNKALVSAYSKENNVLGISIKDVESDFPAFNSTLERQTGTAYSEFKISIPSIKLTDIKVAVDSNNFEQNLAHLPGSALPGEKGNVFITGHSSLGDQPSRYKW</sequence>
<name>A0A0G0X4Z7_9BACT</name>
<evidence type="ECO:0000313" key="1">
    <source>
        <dbReference type="EMBL" id="KKR82692.1"/>
    </source>
</evidence>
<dbReference type="Gene3D" id="2.40.260.10">
    <property type="entry name" value="Sortase"/>
    <property type="match status" value="1"/>
</dbReference>
<gene>
    <name evidence="1" type="ORF">UU29_C0010G0038</name>
</gene>
<dbReference type="EMBL" id="LCAB01000010">
    <property type="protein sequence ID" value="KKR82692.1"/>
    <property type="molecule type" value="Genomic_DNA"/>
</dbReference>
<reference evidence="1 2" key="1">
    <citation type="journal article" date="2015" name="Nature">
        <title>rRNA introns, odd ribosomes, and small enigmatic genomes across a large radiation of phyla.</title>
        <authorList>
            <person name="Brown C.T."/>
            <person name="Hug L.A."/>
            <person name="Thomas B.C."/>
            <person name="Sharon I."/>
            <person name="Castelle C.J."/>
            <person name="Singh A."/>
            <person name="Wilkins M.J."/>
            <person name="Williams K.H."/>
            <person name="Banfield J.F."/>
        </authorList>
    </citation>
    <scope>NUCLEOTIDE SEQUENCE [LARGE SCALE GENOMIC DNA]</scope>
</reference>
<dbReference type="SUPFAM" id="SSF63817">
    <property type="entry name" value="Sortase"/>
    <property type="match status" value="1"/>
</dbReference>
<organism evidence="1 2">
    <name type="scientific">Candidatus Daviesbacteria bacterium GW2011_GWA2_40_9</name>
    <dbReference type="NCBI Taxonomy" id="1618424"/>
    <lineage>
        <taxon>Bacteria</taxon>
        <taxon>Candidatus Daviesiibacteriota</taxon>
    </lineage>
</organism>
<protein>
    <submittedName>
        <fullName evidence="1">Uncharacterized protein</fullName>
    </submittedName>
</protein>